<evidence type="ECO:0000313" key="2">
    <source>
        <dbReference type="EMBL" id="MBO1081842.1"/>
    </source>
</evidence>
<feature type="compositionally biased region" description="Polar residues" evidence="1">
    <location>
        <begin position="1"/>
        <end position="10"/>
    </location>
</feature>
<evidence type="ECO:0000256" key="1">
    <source>
        <dbReference type="SAM" id="MobiDB-lite"/>
    </source>
</evidence>
<reference evidence="2 3" key="1">
    <citation type="submission" date="2020-09" db="EMBL/GenBank/DDBJ databases">
        <title>Roseomonas.</title>
        <authorList>
            <person name="Zhu W."/>
        </authorList>
    </citation>
    <scope>NUCLEOTIDE SEQUENCE [LARGE SCALE GENOMIC DNA]</scope>
    <source>
        <strain evidence="2 3">573</strain>
    </source>
</reference>
<name>A0ABS3KY69_9PROT</name>
<keyword evidence="3" id="KW-1185">Reference proteome</keyword>
<gene>
    <name evidence="2" type="ORF">IAI61_22705</name>
</gene>
<accession>A0ABS3KY69</accession>
<dbReference type="RefSeq" id="WP_207420029.1">
    <property type="nucleotide sequence ID" value="NZ_CP061184.1"/>
</dbReference>
<proteinExistence type="predicted"/>
<dbReference type="EMBL" id="JACTNG010000023">
    <property type="protein sequence ID" value="MBO1081842.1"/>
    <property type="molecule type" value="Genomic_DNA"/>
</dbReference>
<dbReference type="Proteomes" id="UP001518989">
    <property type="component" value="Unassembled WGS sequence"/>
</dbReference>
<evidence type="ECO:0000313" key="3">
    <source>
        <dbReference type="Proteomes" id="UP001518989"/>
    </source>
</evidence>
<feature type="region of interest" description="Disordered" evidence="1">
    <location>
        <begin position="1"/>
        <end position="36"/>
    </location>
</feature>
<organism evidence="2 3">
    <name type="scientific">Roseomonas haemaphysalidis</name>
    <dbReference type="NCBI Taxonomy" id="2768162"/>
    <lineage>
        <taxon>Bacteria</taxon>
        <taxon>Pseudomonadati</taxon>
        <taxon>Pseudomonadota</taxon>
        <taxon>Alphaproteobacteria</taxon>
        <taxon>Acetobacterales</taxon>
        <taxon>Roseomonadaceae</taxon>
        <taxon>Roseomonas</taxon>
    </lineage>
</organism>
<comment type="caution">
    <text evidence="2">The sequence shown here is derived from an EMBL/GenBank/DDBJ whole genome shotgun (WGS) entry which is preliminary data.</text>
</comment>
<protein>
    <submittedName>
        <fullName evidence="2">Uncharacterized protein</fullName>
    </submittedName>
</protein>
<sequence length="120" mass="13301">MATRAHTTIQAPSRRRRPASPATFSPLPGETLRRRMPRPAAIAPAVTPLLPADRARIEALLFRLIDWLDAQDAPLVDMEPDHDGEDTCDNELSEPTESLVHLCDRLGVYGRTVQHRGSIS</sequence>